<dbReference type="EMBL" id="CAJVAP010000003">
    <property type="protein sequence ID" value="CAG7600307.1"/>
    <property type="molecule type" value="Genomic_DNA"/>
</dbReference>
<reference evidence="2" key="1">
    <citation type="submission" date="2021-06" db="EMBL/GenBank/DDBJ databases">
        <authorList>
            <person name="Criscuolo A."/>
        </authorList>
    </citation>
    <scope>NUCLEOTIDE SEQUENCE</scope>
    <source>
        <strain evidence="2">CIP111803</strain>
    </source>
</reference>
<proteinExistence type="predicted"/>
<comment type="caution">
    <text evidence="2">The sequence shown here is derived from an EMBL/GenBank/DDBJ whole genome shotgun (WGS) entry which is preliminary data.</text>
</comment>
<protein>
    <submittedName>
        <fullName evidence="2">4-methylaminobutanoate oxidase (Formaldehyde-forming)</fullName>
        <ecNumber evidence="2">1.5.3.19</ecNumber>
    </submittedName>
</protein>
<dbReference type="Proteomes" id="UP000693892">
    <property type="component" value="Unassembled WGS sequence"/>
</dbReference>
<accession>A0A916NUT8</accession>
<dbReference type="PANTHER" id="PTHR13847">
    <property type="entry name" value="SARCOSINE DEHYDROGENASE-RELATED"/>
    <property type="match status" value="1"/>
</dbReference>
<evidence type="ECO:0000259" key="1">
    <source>
        <dbReference type="Pfam" id="PF01266"/>
    </source>
</evidence>
<evidence type="ECO:0000313" key="2">
    <source>
        <dbReference type="EMBL" id="CAG7600307.1"/>
    </source>
</evidence>
<evidence type="ECO:0000313" key="3">
    <source>
        <dbReference type="Proteomes" id="UP000693892"/>
    </source>
</evidence>
<feature type="domain" description="FAD dependent oxidoreductase" evidence="1">
    <location>
        <begin position="28"/>
        <end position="416"/>
    </location>
</feature>
<keyword evidence="2" id="KW-0560">Oxidoreductase</keyword>
<name>A0A916NUT8_9MICO</name>
<dbReference type="RefSeq" id="WP_218114025.1">
    <property type="nucleotide sequence ID" value="NZ_CAJVAP010000003.1"/>
</dbReference>
<sequence>MTVSETAAGPLPVRIAPRVPAELPRERDAVVIGGGITGLLTAIELRTQGRSVLLLEARNIGNAQSGRNMGFVREQGRESVEGEIMRHAADRWRTLAERYGQRLGWTAGGHLSVARDEESLDRVASWGGIAERIGTRFEVLRGRAAAERFPWLAPGIVGIGWTPDDGHVDPAPAMRTIAELAREVGVEIVEGAEVDRLELAGGRIEGVAVGERTVRSPLVVLAAGVWSSRLLRRAGIGLPLHVGRSTLSVTRPVAPLTRSSVWDVTGAGFRQSSDGRIVVGMGAFVDVDVRWEDVRASLSLLPVLWQNRRTMRIHPGRPLAGDLADLVTGKGLRPFEWSEAEPNARTAAEGVRLLGELVPALAGVELETAWAGLMDSTPDFLPIAGASGVDGLLLIAGTSGHGLGIAPALADGVAALVESGEESSLISPFSYRRFARRGHPAERATTG</sequence>
<dbReference type="AlphaFoldDB" id="A0A916NUT8"/>
<dbReference type="Pfam" id="PF01266">
    <property type="entry name" value="DAO"/>
    <property type="match status" value="1"/>
</dbReference>
<dbReference type="GO" id="GO:0102317">
    <property type="term" value="F:4-methylaminobutyrate oxidase (demethylating) activity"/>
    <property type="evidence" value="ECO:0007669"/>
    <property type="project" value="UniProtKB-EC"/>
</dbReference>
<organism evidence="2 3">
    <name type="scientific">Leucobacter soli</name>
    <dbReference type="NCBI Taxonomy" id="2812850"/>
    <lineage>
        <taxon>Bacteria</taxon>
        <taxon>Bacillati</taxon>
        <taxon>Actinomycetota</taxon>
        <taxon>Actinomycetes</taxon>
        <taxon>Micrococcales</taxon>
        <taxon>Microbacteriaceae</taxon>
        <taxon>Leucobacter</taxon>
    </lineage>
</organism>
<gene>
    <name evidence="2" type="primary">abo_1</name>
    <name evidence="2" type="ORF">LEUCIP111803_00375</name>
</gene>
<dbReference type="InterPro" id="IPR006076">
    <property type="entry name" value="FAD-dep_OxRdtase"/>
</dbReference>
<dbReference type="GO" id="GO:0005737">
    <property type="term" value="C:cytoplasm"/>
    <property type="evidence" value="ECO:0007669"/>
    <property type="project" value="TreeGrafter"/>
</dbReference>
<dbReference type="EC" id="1.5.3.19" evidence="2"/>
<keyword evidence="3" id="KW-1185">Reference proteome</keyword>